<dbReference type="KEGG" id="rci:RCIX462"/>
<dbReference type="STRING" id="351160.RCIX462"/>
<keyword evidence="2" id="KW-0812">Transmembrane</keyword>
<keyword evidence="4" id="KW-1185">Reference proteome</keyword>
<dbReference type="Proteomes" id="UP000000663">
    <property type="component" value="Chromosome"/>
</dbReference>
<proteinExistence type="predicted"/>
<feature type="region of interest" description="Disordered" evidence="1">
    <location>
        <begin position="258"/>
        <end position="280"/>
    </location>
</feature>
<dbReference type="AlphaFoldDB" id="Q0W6V2"/>
<evidence type="ECO:0000256" key="2">
    <source>
        <dbReference type="SAM" id="Phobius"/>
    </source>
</evidence>
<evidence type="ECO:0000313" key="3">
    <source>
        <dbReference type="EMBL" id="CAJ35891.1"/>
    </source>
</evidence>
<name>Q0W6V2_METAR</name>
<protein>
    <submittedName>
        <fullName evidence="3">Uncharacterized protein</fullName>
    </submittedName>
</protein>
<accession>Q0W6V2</accession>
<gene>
    <name evidence="3" type="ORF">RCIX462</name>
</gene>
<feature type="transmembrane region" description="Helical" evidence="2">
    <location>
        <begin position="289"/>
        <end position="308"/>
    </location>
</feature>
<keyword evidence="2" id="KW-0472">Membrane</keyword>
<reference evidence="3 4" key="1">
    <citation type="journal article" date="2006" name="Science">
        <title>Genome of rice cluster I archaea -- the key methane producers in the rice rhizosphere.</title>
        <authorList>
            <person name="Erkel C."/>
            <person name="Kube M."/>
            <person name="Reinhardt R."/>
            <person name="Liesack W."/>
        </authorList>
    </citation>
    <scope>NUCLEOTIDE SEQUENCE [LARGE SCALE GENOMIC DNA]</scope>
    <source>
        <strain evidence="4">DSM 22066 / NBRC 105507 / MRE50</strain>
    </source>
</reference>
<dbReference type="GeneID" id="5145592"/>
<sequence>MRLSSTLIAGLLLVALAMVLAVPGYAAIEILTPVGEYQNASVFVNTNGENLTRVGSFDNTSIYRSGGANVTLTDRGVRLDMGSAPEMGYRDVYLFIRMPATERFHNVTFDYDITTGEKSNVLLIDFNDSLPRIGVRKGDVKDSAILGLGTWSARYGEIGGLKDFPQGAHHVEIQSTPAGELVLRIDDRGIAVAPYKQQAYMVIHLMTGDGESYLRGTISNLTYNGPPQGPLTATPTPTPLPPFNLSATPEASGVTATPVKPIVLPGTDTDDDEKASASPKTPLLSDINIGFALAATLGLFIGWAYVYLKYMRK</sequence>
<dbReference type="RefSeq" id="WP_012036611.1">
    <property type="nucleotide sequence ID" value="NC_009464.1"/>
</dbReference>
<keyword evidence="2" id="KW-1133">Transmembrane helix</keyword>
<evidence type="ECO:0000313" key="4">
    <source>
        <dbReference type="Proteomes" id="UP000000663"/>
    </source>
</evidence>
<organism evidence="3 4">
    <name type="scientific">Methanocella arvoryzae (strain DSM 22066 / NBRC 105507 / MRE50)</name>
    <dbReference type="NCBI Taxonomy" id="351160"/>
    <lineage>
        <taxon>Archaea</taxon>
        <taxon>Methanobacteriati</taxon>
        <taxon>Methanobacteriota</taxon>
        <taxon>Stenosarchaea group</taxon>
        <taxon>Methanomicrobia</taxon>
        <taxon>Methanocellales</taxon>
        <taxon>Methanocellaceae</taxon>
        <taxon>Methanocella</taxon>
    </lineage>
</organism>
<dbReference type="EMBL" id="AM114193">
    <property type="protein sequence ID" value="CAJ35891.1"/>
    <property type="molecule type" value="Genomic_DNA"/>
</dbReference>
<evidence type="ECO:0000256" key="1">
    <source>
        <dbReference type="SAM" id="MobiDB-lite"/>
    </source>
</evidence>